<dbReference type="RefSeq" id="WP_074402088.1">
    <property type="nucleotide sequence ID" value="NZ_FLLU01000019.1"/>
</dbReference>
<accession>A0A7Z8G349</accession>
<organism evidence="1 2">
    <name type="scientific">Carnobacterium divergens</name>
    <name type="common">Lactobacillus divergens</name>
    <dbReference type="NCBI Taxonomy" id="2748"/>
    <lineage>
        <taxon>Bacteria</taxon>
        <taxon>Bacillati</taxon>
        <taxon>Bacillota</taxon>
        <taxon>Bacilli</taxon>
        <taxon>Lactobacillales</taxon>
        <taxon>Carnobacteriaceae</taxon>
        <taxon>Carnobacterium</taxon>
    </lineage>
</organism>
<dbReference type="EMBL" id="NRPP01000018">
    <property type="protein sequence ID" value="TFJ23585.1"/>
    <property type="molecule type" value="Genomic_DNA"/>
</dbReference>
<evidence type="ECO:0000313" key="1">
    <source>
        <dbReference type="EMBL" id="TFJ23585.1"/>
    </source>
</evidence>
<evidence type="ECO:0000313" key="2">
    <source>
        <dbReference type="Proteomes" id="UP000297938"/>
    </source>
</evidence>
<sequence length="71" mass="8351">MKLLDSFKVGDRIAVYYKDTLENKGIVKLLHEKGASLWVQENEPYHTYIGDCFKGELEEVKEIEYEQLELI</sequence>
<name>A0A7Z8G349_CARDV</name>
<gene>
    <name evidence="1" type="ORF">CKN69_11800</name>
</gene>
<proteinExistence type="predicted"/>
<dbReference type="AlphaFoldDB" id="A0A7Z8G349"/>
<comment type="caution">
    <text evidence="1">The sequence shown here is derived from an EMBL/GenBank/DDBJ whole genome shotgun (WGS) entry which is preliminary data.</text>
</comment>
<dbReference type="Proteomes" id="UP000297938">
    <property type="component" value="Unassembled WGS sequence"/>
</dbReference>
<protein>
    <submittedName>
        <fullName evidence="1">Uncharacterized protein</fullName>
    </submittedName>
</protein>
<reference evidence="1 2" key="1">
    <citation type="journal article" date="2018" name="Int. J. Food Microbiol.">
        <title>Growth of Carnobacterium spp. isolated from chilled vacuum-packaged meat under relevant acidic conditions.</title>
        <authorList>
            <person name="Zhang P."/>
            <person name="Badoni M."/>
            <person name="Ganzle M."/>
            <person name="Yang X."/>
        </authorList>
    </citation>
    <scope>NUCLEOTIDE SEQUENCE [LARGE SCALE GENOMIC DNA]</scope>
    <source>
        <strain evidence="1 2">B2</strain>
    </source>
</reference>